<gene>
    <name evidence="1" type="ORF">MNOR_LOCUS35040</name>
</gene>
<protein>
    <submittedName>
        <fullName evidence="1">Uncharacterized protein</fullName>
    </submittedName>
</protein>
<comment type="caution">
    <text evidence="1">The sequence shown here is derived from an EMBL/GenBank/DDBJ whole genome shotgun (WGS) entry which is preliminary data.</text>
</comment>
<dbReference type="Proteomes" id="UP001497623">
    <property type="component" value="Unassembled WGS sequence"/>
</dbReference>
<organism evidence="1 2">
    <name type="scientific">Meganyctiphanes norvegica</name>
    <name type="common">Northern krill</name>
    <name type="synonym">Thysanopoda norvegica</name>
    <dbReference type="NCBI Taxonomy" id="48144"/>
    <lineage>
        <taxon>Eukaryota</taxon>
        <taxon>Metazoa</taxon>
        <taxon>Ecdysozoa</taxon>
        <taxon>Arthropoda</taxon>
        <taxon>Crustacea</taxon>
        <taxon>Multicrustacea</taxon>
        <taxon>Malacostraca</taxon>
        <taxon>Eumalacostraca</taxon>
        <taxon>Eucarida</taxon>
        <taxon>Euphausiacea</taxon>
        <taxon>Euphausiidae</taxon>
        <taxon>Meganyctiphanes</taxon>
    </lineage>
</organism>
<evidence type="ECO:0000313" key="2">
    <source>
        <dbReference type="Proteomes" id="UP001497623"/>
    </source>
</evidence>
<evidence type="ECO:0000313" key="1">
    <source>
        <dbReference type="EMBL" id="CAL4178552.1"/>
    </source>
</evidence>
<proteinExistence type="predicted"/>
<reference evidence="1 2" key="1">
    <citation type="submission" date="2024-05" db="EMBL/GenBank/DDBJ databases">
        <authorList>
            <person name="Wallberg A."/>
        </authorList>
    </citation>
    <scope>NUCLEOTIDE SEQUENCE [LARGE SCALE GENOMIC DNA]</scope>
</reference>
<sequence>KMFKTLYFDMNKKCAKYRCNSTIAYVLKVAIYDIKSSIGKLLILTYWHYSQKFCSINIIIDFIMFPDPENIGKDTKFMVLSPTVKELLVVFICPYKATQGYMTIYGHMIKAYNFLTIHGSTLNLVYIPMF</sequence>
<accession>A0AAV2SDN4</accession>
<keyword evidence="2" id="KW-1185">Reference proteome</keyword>
<feature type="non-terminal residue" evidence="1">
    <location>
        <position position="1"/>
    </location>
</feature>
<name>A0AAV2SDN4_MEGNR</name>
<dbReference type="EMBL" id="CAXKWB010056627">
    <property type="protein sequence ID" value="CAL4178552.1"/>
    <property type="molecule type" value="Genomic_DNA"/>
</dbReference>
<dbReference type="AlphaFoldDB" id="A0AAV2SDN4"/>